<evidence type="ECO:0000313" key="2">
    <source>
        <dbReference type="EMBL" id="KZP18874.1"/>
    </source>
</evidence>
<name>A0A166HHV3_9AGAM</name>
<proteinExistence type="predicted"/>
<protein>
    <submittedName>
        <fullName evidence="2">Uncharacterized protein</fullName>
    </submittedName>
</protein>
<feature type="region of interest" description="Disordered" evidence="1">
    <location>
        <begin position="67"/>
        <end position="102"/>
    </location>
</feature>
<feature type="compositionally biased region" description="Basic and acidic residues" evidence="1">
    <location>
        <begin position="79"/>
        <end position="92"/>
    </location>
</feature>
<dbReference type="Proteomes" id="UP000076532">
    <property type="component" value="Unassembled WGS sequence"/>
</dbReference>
<evidence type="ECO:0000313" key="3">
    <source>
        <dbReference type="Proteomes" id="UP000076532"/>
    </source>
</evidence>
<dbReference type="AlphaFoldDB" id="A0A166HHV3"/>
<reference evidence="2 3" key="1">
    <citation type="journal article" date="2016" name="Mol. Biol. Evol.">
        <title>Comparative Genomics of Early-Diverging Mushroom-Forming Fungi Provides Insights into the Origins of Lignocellulose Decay Capabilities.</title>
        <authorList>
            <person name="Nagy L.G."/>
            <person name="Riley R."/>
            <person name="Tritt A."/>
            <person name="Adam C."/>
            <person name="Daum C."/>
            <person name="Floudas D."/>
            <person name="Sun H."/>
            <person name="Yadav J.S."/>
            <person name="Pangilinan J."/>
            <person name="Larsson K.H."/>
            <person name="Matsuura K."/>
            <person name="Barry K."/>
            <person name="Labutti K."/>
            <person name="Kuo R."/>
            <person name="Ohm R.A."/>
            <person name="Bhattacharya S.S."/>
            <person name="Shirouzu T."/>
            <person name="Yoshinaga Y."/>
            <person name="Martin F.M."/>
            <person name="Grigoriev I.V."/>
            <person name="Hibbett D.S."/>
        </authorList>
    </citation>
    <scope>NUCLEOTIDE SEQUENCE [LARGE SCALE GENOMIC DNA]</scope>
    <source>
        <strain evidence="2 3">CBS 109695</strain>
    </source>
</reference>
<dbReference type="EMBL" id="KV417568">
    <property type="protein sequence ID" value="KZP18874.1"/>
    <property type="molecule type" value="Genomic_DNA"/>
</dbReference>
<accession>A0A166HHV3</accession>
<sequence>MASASAIFNTHGTSGGTVNNVNGSLTFQGDNHNIQGDYNNIQGNYQTFQGDQNNIKGNYQNFLGDNQNIPAGRETLGTKSKEALQDTRRDGRTGSSPPRSMRTLHQGHLLRRSQYILFPFIAEALNLLLKRLKHSNS</sequence>
<gene>
    <name evidence="2" type="ORF">FIBSPDRAFT_573602</name>
</gene>
<keyword evidence="3" id="KW-1185">Reference proteome</keyword>
<evidence type="ECO:0000256" key="1">
    <source>
        <dbReference type="SAM" id="MobiDB-lite"/>
    </source>
</evidence>
<organism evidence="2 3">
    <name type="scientific">Athelia psychrophila</name>
    <dbReference type="NCBI Taxonomy" id="1759441"/>
    <lineage>
        <taxon>Eukaryota</taxon>
        <taxon>Fungi</taxon>
        <taxon>Dikarya</taxon>
        <taxon>Basidiomycota</taxon>
        <taxon>Agaricomycotina</taxon>
        <taxon>Agaricomycetes</taxon>
        <taxon>Agaricomycetidae</taxon>
        <taxon>Atheliales</taxon>
        <taxon>Atheliaceae</taxon>
        <taxon>Athelia</taxon>
    </lineage>
</organism>